<dbReference type="RefSeq" id="WP_390212269.1">
    <property type="nucleotide sequence ID" value="NZ_JBHLXJ010000009.1"/>
</dbReference>
<reference evidence="2 3" key="1">
    <citation type="submission" date="2024-09" db="EMBL/GenBank/DDBJ databases">
        <authorList>
            <person name="Sun Q."/>
            <person name="Mori K."/>
        </authorList>
    </citation>
    <scope>NUCLEOTIDE SEQUENCE [LARGE SCALE GENOMIC DNA]</scope>
    <source>
        <strain evidence="2 3">CCM 8677</strain>
    </source>
</reference>
<evidence type="ECO:0000313" key="2">
    <source>
        <dbReference type="EMBL" id="MFC0350225.1"/>
    </source>
</evidence>
<evidence type="ECO:0000313" key="3">
    <source>
        <dbReference type="Proteomes" id="UP001589844"/>
    </source>
</evidence>
<name>A0ABV6IEH2_9BURK</name>
<accession>A0ABV6IEH2</accession>
<comment type="caution">
    <text evidence="2">The sequence shown here is derived from an EMBL/GenBank/DDBJ whole genome shotgun (WGS) entry which is preliminary data.</text>
</comment>
<dbReference type="Proteomes" id="UP001589844">
    <property type="component" value="Unassembled WGS sequence"/>
</dbReference>
<dbReference type="InterPro" id="IPR045584">
    <property type="entry name" value="Pilin-like"/>
</dbReference>
<organism evidence="2 3">
    <name type="scientific">Undibacterium danionis</name>
    <dbReference type="NCBI Taxonomy" id="1812100"/>
    <lineage>
        <taxon>Bacteria</taxon>
        <taxon>Pseudomonadati</taxon>
        <taxon>Pseudomonadota</taxon>
        <taxon>Betaproteobacteria</taxon>
        <taxon>Burkholderiales</taxon>
        <taxon>Oxalobacteraceae</taxon>
        <taxon>Undibacterium</taxon>
    </lineage>
</organism>
<dbReference type="EMBL" id="JBHLXJ010000009">
    <property type="protein sequence ID" value="MFC0350225.1"/>
    <property type="molecule type" value="Genomic_DNA"/>
</dbReference>
<evidence type="ECO:0000256" key="1">
    <source>
        <dbReference type="SAM" id="Phobius"/>
    </source>
</evidence>
<dbReference type="PROSITE" id="PS00409">
    <property type="entry name" value="PROKAR_NTER_METHYL"/>
    <property type="match status" value="1"/>
</dbReference>
<proteinExistence type="predicted"/>
<keyword evidence="3" id="KW-1185">Reference proteome</keyword>
<dbReference type="Pfam" id="PF07963">
    <property type="entry name" value="N_methyl"/>
    <property type="match status" value="1"/>
</dbReference>
<sequence>MNQQNKRKTQGFSLIELALVLLIGGLAFGMIVGVTGSLREGQQRSTIRTQLETIDTALANFVTQYKRLPCPANGTIASDIPGAGQETLSAGPPPATLPPKGTCDPNNQLNGVVPWITLGLSEADITDPWGGRISYRVDPALAAGSPFPALMDMSNCDPSSLAPTPPFPAISACKTPVPSCTNTTGCTSPTEFLFNKGLDVWDGVNGATGWSVRQNNRGAGTGAAYVLISHGVSGTAAYNAKGLLQPGSIAAGANEIPNRNNNPLILPATLASTYRDAAMDDRVSATHFDDYLSHPTIMTVLMKANLGPRAHP</sequence>
<protein>
    <submittedName>
        <fullName evidence="2">Type II secretion system protein</fullName>
    </submittedName>
</protein>
<keyword evidence="1" id="KW-0472">Membrane</keyword>
<dbReference type="InterPro" id="IPR012902">
    <property type="entry name" value="N_methyl_site"/>
</dbReference>
<keyword evidence="1" id="KW-1133">Transmembrane helix</keyword>
<dbReference type="SUPFAM" id="SSF54523">
    <property type="entry name" value="Pili subunits"/>
    <property type="match status" value="1"/>
</dbReference>
<keyword evidence="1" id="KW-0812">Transmembrane</keyword>
<feature type="transmembrane region" description="Helical" evidence="1">
    <location>
        <begin position="12"/>
        <end position="34"/>
    </location>
</feature>
<gene>
    <name evidence="2" type="ORF">ACFFJH_10445</name>
</gene>